<feature type="domain" description="Cupin type-1" evidence="3">
    <location>
        <begin position="303"/>
        <end position="474"/>
    </location>
</feature>
<evidence type="ECO:0000256" key="2">
    <source>
        <dbReference type="SAM" id="SignalP"/>
    </source>
</evidence>
<gene>
    <name evidence="4" type="ORF">L484_002432</name>
</gene>
<dbReference type="PANTHER" id="PTHR31189:SF13">
    <property type="entry name" value="CUPINCIN"/>
    <property type="match status" value="1"/>
</dbReference>
<feature type="compositionally biased region" description="Basic and acidic residues" evidence="1">
    <location>
        <begin position="271"/>
        <end position="284"/>
    </location>
</feature>
<dbReference type="InterPro" id="IPR011051">
    <property type="entry name" value="RmlC_Cupin_sf"/>
</dbReference>
<evidence type="ECO:0000259" key="3">
    <source>
        <dbReference type="SMART" id="SM00835"/>
    </source>
</evidence>
<dbReference type="eggNOG" id="ENOG502QQEP">
    <property type="taxonomic scope" value="Eukaryota"/>
</dbReference>
<dbReference type="EMBL" id="KE343285">
    <property type="protein sequence ID" value="EXB22118.1"/>
    <property type="molecule type" value="Genomic_DNA"/>
</dbReference>
<dbReference type="STRING" id="981085.W9QBD2"/>
<feature type="signal peptide" evidence="2">
    <location>
        <begin position="1"/>
        <end position="24"/>
    </location>
</feature>
<dbReference type="OrthoDB" id="1912756at2759"/>
<dbReference type="InterPro" id="IPR014710">
    <property type="entry name" value="RmlC-like_jellyroll"/>
</dbReference>
<dbReference type="PANTHER" id="PTHR31189">
    <property type="entry name" value="OS03G0336100 PROTEIN-RELATED"/>
    <property type="match status" value="1"/>
</dbReference>
<dbReference type="Pfam" id="PF00190">
    <property type="entry name" value="Cupin_1"/>
    <property type="match status" value="2"/>
</dbReference>
<dbReference type="AlphaFoldDB" id="W9QBD2"/>
<sequence length="501" mass="57072">MACLNKLSLVILSVLVLTASLASATQDPELKQCRHQCKHQRGFEEEQRQQCEQRCEEYIREKKHREREEEGYSRRSRESREEEEEKEESGERIEQNNPYLFEAEHFDTSVRTEEGRVHILKKFTERSKLLKGIENYRVGFLEANPHAFVAPVHFDADVIFFVASGRPTVTLLREEKRETFNLERGDVVHIPAGTPAYIVNRDEREKLFIVNLINPVYLPGEFESFHGPGGEDPESFYKAFSWKVLKAAFKRDRDEIERLFGQQKRGGITKASREQVEELSRHAEGGGGGGPIWPFKGETKGPFNLFRKHPVSSNRYGSLFEANTEDCKDLEDLNLMISFANITKGAMIAPNYNSKATKMSFVVDGEGWFEMACPHTPSEQGRQRGGGSAWQGEKSGKKFKRITGRLRRGMVFVVPAGHPVTAIASQNTNLQILCFEVNAKGNTRYPLAGRKNIVNNMDNVAKELAFGVPAREVERIFKSQNEEFFFPGPTQQEEGGHRAYM</sequence>
<keyword evidence="2" id="KW-0732">Signal</keyword>
<dbReference type="Proteomes" id="UP000030645">
    <property type="component" value="Unassembled WGS sequence"/>
</dbReference>
<evidence type="ECO:0000313" key="5">
    <source>
        <dbReference type="Proteomes" id="UP000030645"/>
    </source>
</evidence>
<feature type="compositionally biased region" description="Basic and acidic residues" evidence="1">
    <location>
        <begin position="66"/>
        <end position="80"/>
    </location>
</feature>
<feature type="region of interest" description="Disordered" evidence="1">
    <location>
        <begin position="267"/>
        <end position="294"/>
    </location>
</feature>
<protein>
    <submittedName>
        <fullName evidence="4">Sucrose-binding protein</fullName>
    </submittedName>
</protein>
<feature type="chain" id="PRO_5004930525" evidence="2">
    <location>
        <begin position="25"/>
        <end position="501"/>
    </location>
</feature>
<feature type="region of interest" description="Disordered" evidence="1">
    <location>
        <begin position="66"/>
        <end position="94"/>
    </location>
</feature>
<dbReference type="InterPro" id="IPR050253">
    <property type="entry name" value="Seed_Storage-Functional"/>
</dbReference>
<evidence type="ECO:0000313" key="4">
    <source>
        <dbReference type="EMBL" id="EXB22118.1"/>
    </source>
</evidence>
<dbReference type="SUPFAM" id="SSF51182">
    <property type="entry name" value="RmlC-like cupins"/>
    <property type="match status" value="2"/>
</dbReference>
<dbReference type="SMART" id="SM00835">
    <property type="entry name" value="Cupin_1"/>
    <property type="match status" value="2"/>
</dbReference>
<dbReference type="CDD" id="cd02245">
    <property type="entry name" value="cupin_7S_vicilin-like_C"/>
    <property type="match status" value="1"/>
</dbReference>
<reference evidence="5" key="1">
    <citation type="submission" date="2013-01" db="EMBL/GenBank/DDBJ databases">
        <title>Draft Genome Sequence of a Mulberry Tree, Morus notabilis C.K. Schneid.</title>
        <authorList>
            <person name="He N."/>
            <person name="Zhao S."/>
        </authorList>
    </citation>
    <scope>NUCLEOTIDE SEQUENCE</scope>
</reference>
<name>W9QBD2_9ROSA</name>
<organism evidence="4 5">
    <name type="scientific">Morus notabilis</name>
    <dbReference type="NCBI Taxonomy" id="981085"/>
    <lineage>
        <taxon>Eukaryota</taxon>
        <taxon>Viridiplantae</taxon>
        <taxon>Streptophyta</taxon>
        <taxon>Embryophyta</taxon>
        <taxon>Tracheophyta</taxon>
        <taxon>Spermatophyta</taxon>
        <taxon>Magnoliopsida</taxon>
        <taxon>eudicotyledons</taxon>
        <taxon>Gunneridae</taxon>
        <taxon>Pentapetalae</taxon>
        <taxon>rosids</taxon>
        <taxon>fabids</taxon>
        <taxon>Rosales</taxon>
        <taxon>Moraceae</taxon>
        <taxon>Moreae</taxon>
        <taxon>Morus</taxon>
    </lineage>
</organism>
<keyword evidence="5" id="KW-1185">Reference proteome</keyword>
<dbReference type="Gene3D" id="2.60.120.10">
    <property type="entry name" value="Jelly Rolls"/>
    <property type="match status" value="2"/>
</dbReference>
<dbReference type="InterPro" id="IPR006045">
    <property type="entry name" value="Cupin_1"/>
</dbReference>
<dbReference type="CDD" id="cd02244">
    <property type="entry name" value="cupin_7S_vicilin-like_N"/>
    <property type="match status" value="1"/>
</dbReference>
<accession>W9QBD2</accession>
<proteinExistence type="predicted"/>
<feature type="region of interest" description="Disordered" evidence="1">
    <location>
        <begin position="376"/>
        <end position="395"/>
    </location>
</feature>
<dbReference type="KEGG" id="mnt:21386003"/>
<evidence type="ECO:0000256" key="1">
    <source>
        <dbReference type="SAM" id="MobiDB-lite"/>
    </source>
</evidence>
<feature type="domain" description="Cupin type-1" evidence="3">
    <location>
        <begin position="98"/>
        <end position="257"/>
    </location>
</feature>